<dbReference type="PROSITE" id="PS51186">
    <property type="entry name" value="GNAT"/>
    <property type="match status" value="1"/>
</dbReference>
<accession>A0A641ANN6</accession>
<dbReference type="CDD" id="cd04301">
    <property type="entry name" value="NAT_SF"/>
    <property type="match status" value="1"/>
</dbReference>
<protein>
    <submittedName>
        <fullName evidence="2">GNAT family N-acetyltransferase</fullName>
    </submittedName>
</protein>
<dbReference type="Gene3D" id="3.40.630.30">
    <property type="match status" value="1"/>
</dbReference>
<organism evidence="2 3">
    <name type="scientific">Aeromicrobium fastidiosum</name>
    <dbReference type="NCBI Taxonomy" id="52699"/>
    <lineage>
        <taxon>Bacteria</taxon>
        <taxon>Bacillati</taxon>
        <taxon>Actinomycetota</taxon>
        <taxon>Actinomycetes</taxon>
        <taxon>Propionibacteriales</taxon>
        <taxon>Nocardioidaceae</taxon>
        <taxon>Aeromicrobium</taxon>
    </lineage>
</organism>
<dbReference type="GO" id="GO:0016747">
    <property type="term" value="F:acyltransferase activity, transferring groups other than amino-acyl groups"/>
    <property type="evidence" value="ECO:0007669"/>
    <property type="project" value="InterPro"/>
</dbReference>
<gene>
    <name evidence="2" type="ORF">ESP62_012535</name>
</gene>
<evidence type="ECO:0000313" key="2">
    <source>
        <dbReference type="EMBL" id="KAA1376259.1"/>
    </source>
</evidence>
<dbReference type="Proteomes" id="UP001515100">
    <property type="component" value="Unassembled WGS sequence"/>
</dbReference>
<dbReference type="InterPro" id="IPR016181">
    <property type="entry name" value="Acyl_CoA_acyltransferase"/>
</dbReference>
<comment type="caution">
    <text evidence="2">The sequence shown here is derived from an EMBL/GenBank/DDBJ whole genome shotgun (WGS) entry which is preliminary data.</text>
</comment>
<keyword evidence="3" id="KW-1185">Reference proteome</keyword>
<evidence type="ECO:0000313" key="3">
    <source>
        <dbReference type="Proteomes" id="UP001515100"/>
    </source>
</evidence>
<dbReference type="EMBL" id="SDPP02000003">
    <property type="protein sequence ID" value="KAA1376259.1"/>
    <property type="molecule type" value="Genomic_DNA"/>
</dbReference>
<sequence length="156" mass="17244">MELCVRPARVEDVDGLLAFGMTVVVRTADDWLRAIQLCEEGSRVLHVAVVDGVIAGFGQAHRLDSDGDHGQEGYYLTGVTVLPPYRRQGLAQELTHPRLDWIRERADAAWCFVNATNDASLRLHEKLGFTEVARATSIHGVTFDGGQGVLMRHTFT</sequence>
<dbReference type="AlphaFoldDB" id="A0A641ANN6"/>
<evidence type="ECO:0000259" key="1">
    <source>
        <dbReference type="PROSITE" id="PS51186"/>
    </source>
</evidence>
<dbReference type="RefSeq" id="WP_129184115.1">
    <property type="nucleotide sequence ID" value="NZ_JAGIOG010000001.1"/>
</dbReference>
<name>A0A641ANN6_9ACTN</name>
<proteinExistence type="predicted"/>
<dbReference type="PANTHER" id="PTHR43072">
    <property type="entry name" value="N-ACETYLTRANSFERASE"/>
    <property type="match status" value="1"/>
</dbReference>
<reference evidence="2" key="1">
    <citation type="submission" date="2019-09" db="EMBL/GenBank/DDBJ databases">
        <authorList>
            <person name="Li J."/>
        </authorList>
    </citation>
    <scope>NUCLEOTIDE SEQUENCE [LARGE SCALE GENOMIC DNA]</scope>
    <source>
        <strain evidence="2">NRBC 14897</strain>
    </source>
</reference>
<dbReference type="SUPFAM" id="SSF55729">
    <property type="entry name" value="Acyl-CoA N-acyltransferases (Nat)"/>
    <property type="match status" value="1"/>
</dbReference>
<dbReference type="OrthoDB" id="3254236at2"/>
<dbReference type="Pfam" id="PF00583">
    <property type="entry name" value="Acetyltransf_1"/>
    <property type="match status" value="1"/>
</dbReference>
<feature type="domain" description="N-acetyltransferase" evidence="1">
    <location>
        <begin position="3"/>
        <end position="156"/>
    </location>
</feature>
<dbReference type="InterPro" id="IPR000182">
    <property type="entry name" value="GNAT_dom"/>
</dbReference>